<feature type="compositionally biased region" description="Acidic residues" evidence="1">
    <location>
        <begin position="354"/>
        <end position="368"/>
    </location>
</feature>
<organism evidence="3 4">
    <name type="scientific">Penicillium olsonii</name>
    <dbReference type="NCBI Taxonomy" id="99116"/>
    <lineage>
        <taxon>Eukaryota</taxon>
        <taxon>Fungi</taxon>
        <taxon>Dikarya</taxon>
        <taxon>Ascomycota</taxon>
        <taxon>Pezizomycotina</taxon>
        <taxon>Eurotiomycetes</taxon>
        <taxon>Eurotiomycetidae</taxon>
        <taxon>Eurotiales</taxon>
        <taxon>Aspergillaceae</taxon>
        <taxon>Penicillium</taxon>
    </lineage>
</organism>
<dbReference type="PANTHER" id="PTHR14689:SF0">
    <property type="entry name" value="COILED-COIL DOMAIN-CONTAINING PROTEIN 82"/>
    <property type="match status" value="1"/>
</dbReference>
<dbReference type="Proteomes" id="UP001153618">
    <property type="component" value="Unassembled WGS sequence"/>
</dbReference>
<feature type="compositionally biased region" description="Polar residues" evidence="1">
    <location>
        <begin position="28"/>
        <end position="46"/>
    </location>
</feature>
<dbReference type="InterPro" id="IPR025451">
    <property type="entry name" value="DUF4211"/>
</dbReference>
<accession>A0A9W4MTQ8</accession>
<protein>
    <recommendedName>
        <fullName evidence="2">DUF4211 domain-containing protein</fullName>
    </recommendedName>
</protein>
<feature type="compositionally biased region" description="Acidic residues" evidence="1">
    <location>
        <begin position="199"/>
        <end position="211"/>
    </location>
</feature>
<evidence type="ECO:0000313" key="4">
    <source>
        <dbReference type="Proteomes" id="UP001153618"/>
    </source>
</evidence>
<dbReference type="EMBL" id="CAJVOS010000022">
    <property type="protein sequence ID" value="CAG8095881.1"/>
    <property type="molecule type" value="Genomic_DNA"/>
</dbReference>
<name>A0A9W4MTQ8_PENOL</name>
<dbReference type="OrthoDB" id="21499at2759"/>
<evidence type="ECO:0000259" key="2">
    <source>
        <dbReference type="Pfam" id="PF13926"/>
    </source>
</evidence>
<gene>
    <name evidence="3" type="ORF">POLS_LOCUS4531</name>
</gene>
<dbReference type="PANTHER" id="PTHR14689">
    <property type="entry name" value="PHORBOL-ESTER_DAG-TYPE DOMAIN-CONTAINING PROTEIN"/>
    <property type="match status" value="1"/>
</dbReference>
<evidence type="ECO:0000256" key="1">
    <source>
        <dbReference type="SAM" id="MobiDB-lite"/>
    </source>
</evidence>
<proteinExistence type="predicted"/>
<dbReference type="Pfam" id="PF13926">
    <property type="entry name" value="DUF4211"/>
    <property type="match status" value="1"/>
</dbReference>
<feature type="compositionally biased region" description="Acidic residues" evidence="1">
    <location>
        <begin position="272"/>
        <end position="281"/>
    </location>
</feature>
<reference evidence="3" key="1">
    <citation type="submission" date="2021-07" db="EMBL/GenBank/DDBJ databases">
        <authorList>
            <person name="Branca A.L. A."/>
        </authorList>
    </citation>
    <scope>NUCLEOTIDE SEQUENCE</scope>
</reference>
<feature type="compositionally biased region" description="Polar residues" evidence="1">
    <location>
        <begin position="71"/>
        <end position="94"/>
    </location>
</feature>
<comment type="caution">
    <text evidence="3">The sequence shown here is derived from an EMBL/GenBank/DDBJ whole genome shotgun (WGS) entry which is preliminary data.</text>
</comment>
<feature type="compositionally biased region" description="Polar residues" evidence="1">
    <location>
        <begin position="112"/>
        <end position="126"/>
    </location>
</feature>
<feature type="region of interest" description="Disordered" evidence="1">
    <location>
        <begin position="1"/>
        <end position="368"/>
    </location>
</feature>
<feature type="region of interest" description="Disordered" evidence="1">
    <location>
        <begin position="508"/>
        <end position="537"/>
    </location>
</feature>
<feature type="compositionally biased region" description="Basic and acidic residues" evidence="1">
    <location>
        <begin position="293"/>
        <end position="319"/>
    </location>
</feature>
<dbReference type="GO" id="GO:0005634">
    <property type="term" value="C:nucleus"/>
    <property type="evidence" value="ECO:0007669"/>
    <property type="project" value="TreeGrafter"/>
</dbReference>
<feature type="compositionally biased region" description="Basic and acidic residues" evidence="1">
    <location>
        <begin position="526"/>
        <end position="537"/>
    </location>
</feature>
<keyword evidence="4" id="KW-1185">Reference proteome</keyword>
<dbReference type="AlphaFoldDB" id="A0A9W4MTQ8"/>
<sequence>MAPPKSKKKQTRLAFASAALPSQEGDSEQNSRYSTLTFKNSKTGIISSKKPVRPASQDAPQKKQTKSSQTAQRAPLSTQPSNPDQPSDESTASASRKRKQHAPVAKPESRITEPQSSAALKTMTNPRSKKSQRGLQFSKKGTEDADGLEQSQPRRVPKRKARSSPTDSSDSDDPPVPSSTKRPRTAQRGGSSGSPLVVSEDEDEDEDDDNEVVAPSTARKRRARSAITLSQSDDSDGPVASSPMKRLRRGHDTENAQAPQTPRRASKQDKLDIEEDLEDLQDSVVKKTRTRGRNVESARDKRLKQLEVLRRRRAGLKEETEQEESSGTEVEANENAGTHHSPSGEGLWKHHDEDSDVESTIDPNEDLDRYEDDFVTEDGKDDLGVPTEEIPFEFTRHAYKQPKEYFRDVIGWMVQNRLNPAFPRSDAMYEMAFMKLEDEVKGRAGSQLISSVWTPAFVYALQARPHIDVSAYPTEDNHSCDACRRSGHPASADMKLYGKAYSLKTLEPLNDDDDSDSDSNCQSAKSQDDGIDRDRNGHVLPDETTHFYLGKQCRLRAQLAHTLTHWRYHLNEWVVDHLERMGLMVDEEVIRRNNLSVKRKTRNANHVLDTMVTTGEVDKLWRDFHLNLKSAREKELRRALFSTQKPQLTSMHGCVTAESHLFRGLLLTKKEFISPFP</sequence>
<evidence type="ECO:0000313" key="3">
    <source>
        <dbReference type="EMBL" id="CAG8095881.1"/>
    </source>
</evidence>
<feature type="compositionally biased region" description="Basic residues" evidence="1">
    <location>
        <begin position="1"/>
        <end position="11"/>
    </location>
</feature>
<feature type="domain" description="DUF4211" evidence="2">
    <location>
        <begin position="373"/>
        <end position="506"/>
    </location>
</feature>